<protein>
    <recommendedName>
        <fullName evidence="3">TonB C-terminal domain-containing protein</fullName>
    </recommendedName>
</protein>
<dbReference type="RefSeq" id="WP_015023457.1">
    <property type="nucleotide sequence ID" value="NC_018721.1"/>
</dbReference>
<sequence>MNRWLTFILILGLLSCKDFNFKKQSADEILEQELNSINWKEVDFYPTFQTCGIVTSKAESKTCFEDEIKNRISSRLSQQKISSSNKERDTILVDLFINAKGKISIQQVVIPDQVILKNPQINSWLEEAIFQLPETYPAQKRSVPVALHIQIPIILQ</sequence>
<accession>K4IB58</accession>
<dbReference type="HOGENOM" id="CLU_129713_0_0_10"/>
<dbReference type="STRING" id="313595.P700755_000861"/>
<dbReference type="EMBL" id="CP003879">
    <property type="protein sequence ID" value="AFU67842.1"/>
    <property type="molecule type" value="Genomic_DNA"/>
</dbReference>
<dbReference type="OrthoDB" id="1191002at2"/>
<dbReference type="PROSITE" id="PS51257">
    <property type="entry name" value="PROKAR_LIPOPROTEIN"/>
    <property type="match status" value="1"/>
</dbReference>
<reference evidence="1" key="1">
    <citation type="submission" date="2006-03" db="EMBL/GenBank/DDBJ databases">
        <authorList>
            <person name="Bowman J."/>
            <person name="Ferriera S."/>
            <person name="Johnson J."/>
            <person name="Kravitz S."/>
            <person name="Halpern A."/>
            <person name="Remington K."/>
            <person name="Beeson K."/>
            <person name="Tran B."/>
            <person name="Rogers Y.-H."/>
            <person name="Friedman R."/>
            <person name="Venter J.C."/>
        </authorList>
    </citation>
    <scope>NUCLEOTIDE SEQUENCE [LARGE SCALE GENOMIC DNA]</scope>
    <source>
        <strain evidence="1">ATCC 700755</strain>
    </source>
</reference>
<reference evidence="1" key="2">
    <citation type="submission" date="2012-09" db="EMBL/GenBank/DDBJ databases">
        <title>The complete sequence of Psychroflexus torquis an extreme psychrophile from sea-ice that is stimulated by light.</title>
        <authorList>
            <person name="Feng S."/>
            <person name="Powell S.M."/>
            <person name="Bowman J.P."/>
        </authorList>
    </citation>
    <scope>NUCLEOTIDE SEQUENCE [LARGE SCALE GENOMIC DNA]</scope>
    <source>
        <strain evidence="1">ATCC 700755</strain>
    </source>
</reference>
<gene>
    <name evidence="1" type="ordered locus">P700755_000861</name>
</gene>
<keyword evidence="2" id="KW-1185">Reference proteome</keyword>
<organism evidence="1 2">
    <name type="scientific">Psychroflexus torquis (strain ATCC 700755 / CIP 106069 / ACAM 623)</name>
    <dbReference type="NCBI Taxonomy" id="313595"/>
    <lineage>
        <taxon>Bacteria</taxon>
        <taxon>Pseudomonadati</taxon>
        <taxon>Bacteroidota</taxon>
        <taxon>Flavobacteriia</taxon>
        <taxon>Flavobacteriales</taxon>
        <taxon>Flavobacteriaceae</taxon>
        <taxon>Psychroflexus</taxon>
    </lineage>
</organism>
<evidence type="ECO:0000313" key="2">
    <source>
        <dbReference type="Proteomes" id="UP000008514"/>
    </source>
</evidence>
<name>K4IB58_PSYTT</name>
<dbReference type="Proteomes" id="UP000008514">
    <property type="component" value="Chromosome"/>
</dbReference>
<evidence type="ECO:0008006" key="3">
    <source>
        <dbReference type="Google" id="ProtNLM"/>
    </source>
</evidence>
<dbReference type="eggNOG" id="ENOG5030IQH">
    <property type="taxonomic scope" value="Bacteria"/>
</dbReference>
<dbReference type="KEGG" id="ptq:P700755_000861"/>
<dbReference type="AlphaFoldDB" id="K4IB58"/>
<evidence type="ECO:0000313" key="1">
    <source>
        <dbReference type="EMBL" id="AFU67842.1"/>
    </source>
</evidence>
<proteinExistence type="predicted"/>